<dbReference type="AlphaFoldDB" id="A0A2W2AXB0"/>
<keyword evidence="3" id="KW-0560">Oxidoreductase</keyword>
<evidence type="ECO:0000256" key="1">
    <source>
        <dbReference type="ARBA" id="ARBA00001974"/>
    </source>
</evidence>
<keyword evidence="7" id="KW-1185">Reference proteome</keyword>
<dbReference type="Proteomes" id="UP000248795">
    <property type="component" value="Unassembled WGS sequence"/>
</dbReference>
<feature type="binding site" evidence="4">
    <location>
        <position position="324"/>
    </location>
    <ligand>
        <name>substrate</name>
    </ligand>
</feature>
<evidence type="ECO:0000313" key="7">
    <source>
        <dbReference type="Proteomes" id="UP000248795"/>
    </source>
</evidence>
<dbReference type="RefSeq" id="WP_111197581.1">
    <property type="nucleotide sequence ID" value="NZ_QKVK01000003.1"/>
</dbReference>
<sequence length="425" mass="45211">MDADVIVVGAGLAGAAAALKLSKSGRRVRVIEARARCGGRGFARSYAGDGPQLEFGGAWITPWHHRLRALVTEHGLSLRPRTPVTGRMWLRDGMLQGDGPASPQDVTAHERAIARVAADAILLKKGLATNEKGEPLTGITFSAYLDRLACPRATRGLFSAWWTVSGNAAHDKGAASEFLASCAYDNGLAEGMINFWTDTVVPGMGVLAERMIAASGADLMLGEPVSQVLQESGHVEVIAGDRRHRAKACILALGLNQLRGVAFTPWLSDARTAAIAHGHGGRSFKLWIRAEGVAVGTLVTGDGSGIEFAFAERAEGGTTYIVAFGLMQDGNHPQDPAWVRNQAAKLFPNARVLSHDWHDWLEDPFARGTWVAALAGHEAGYDSAAWQPEGRLAFASSDYARDQAGWFEGAVISGEDAAEAVLKLS</sequence>
<feature type="domain" description="Amine oxidase" evidence="5">
    <location>
        <begin position="12"/>
        <end position="422"/>
    </location>
</feature>
<dbReference type="InterPro" id="IPR001613">
    <property type="entry name" value="Flavin_amine_oxidase"/>
</dbReference>
<dbReference type="PRINTS" id="PR00757">
    <property type="entry name" value="AMINEOXDASEF"/>
</dbReference>
<accession>A0A2W2AXB0</accession>
<dbReference type="SUPFAM" id="SSF51905">
    <property type="entry name" value="FAD/NAD(P)-binding domain"/>
    <property type="match status" value="1"/>
</dbReference>
<dbReference type="GO" id="GO:0016491">
    <property type="term" value="F:oxidoreductase activity"/>
    <property type="evidence" value="ECO:0007669"/>
    <property type="project" value="UniProtKB-KW"/>
</dbReference>
<dbReference type="PANTHER" id="PTHR43563">
    <property type="entry name" value="AMINE OXIDASE"/>
    <property type="match status" value="1"/>
</dbReference>
<reference evidence="7" key="1">
    <citation type="submission" date="2018-06" db="EMBL/GenBank/DDBJ databases">
        <title>Aestuariibacter litoralis strain KCTC 52945T.</title>
        <authorList>
            <person name="Li X."/>
            <person name="Salam N."/>
            <person name="Li J.-L."/>
            <person name="Chen Y.-M."/>
            <person name="Yang Z.-W."/>
            <person name="Zhang L.-Y."/>
            <person name="Han M.-X."/>
            <person name="Xiao M."/>
            <person name="Li W.-J."/>
        </authorList>
    </citation>
    <scope>NUCLEOTIDE SEQUENCE [LARGE SCALE GENOMIC DNA]</scope>
    <source>
        <strain evidence="7">KCTC 52945</strain>
    </source>
</reference>
<gene>
    <name evidence="6" type="ORF">DK847_07995</name>
</gene>
<evidence type="ECO:0000256" key="2">
    <source>
        <dbReference type="ARBA" id="ARBA00005995"/>
    </source>
</evidence>
<protein>
    <recommendedName>
        <fullName evidence="5">Amine oxidase domain-containing protein</fullName>
    </recommendedName>
</protein>
<comment type="cofactor">
    <cofactor evidence="1">
        <name>FAD</name>
        <dbReference type="ChEBI" id="CHEBI:57692"/>
    </cofactor>
</comment>
<comment type="caution">
    <text evidence="6">The sequence shown here is derived from an EMBL/GenBank/DDBJ whole genome shotgun (WGS) entry which is preliminary data.</text>
</comment>
<evidence type="ECO:0000259" key="5">
    <source>
        <dbReference type="Pfam" id="PF01593"/>
    </source>
</evidence>
<dbReference type="InterPro" id="IPR050703">
    <property type="entry name" value="Flavin_MAO"/>
</dbReference>
<feature type="binding site" evidence="4">
    <location>
        <begin position="32"/>
        <end position="33"/>
    </location>
    <ligand>
        <name>FAD</name>
        <dbReference type="ChEBI" id="CHEBI:57692"/>
    </ligand>
</feature>
<dbReference type="PANTHER" id="PTHR43563:SF1">
    <property type="entry name" value="AMINE OXIDASE [FLAVIN-CONTAINING] B"/>
    <property type="match status" value="1"/>
</dbReference>
<feature type="binding site" evidence="4">
    <location>
        <position position="225"/>
    </location>
    <ligand>
        <name>FAD</name>
        <dbReference type="ChEBI" id="CHEBI:57692"/>
    </ligand>
</feature>
<dbReference type="Gene3D" id="3.50.50.60">
    <property type="entry name" value="FAD/NAD(P)-binding domain"/>
    <property type="match status" value="1"/>
</dbReference>
<dbReference type="EMBL" id="QKVK01000003">
    <property type="protein sequence ID" value="PZF77260.1"/>
    <property type="molecule type" value="Genomic_DNA"/>
</dbReference>
<name>A0A2W2AXB0_9HYPH</name>
<dbReference type="InterPro" id="IPR002937">
    <property type="entry name" value="Amino_oxidase"/>
</dbReference>
<evidence type="ECO:0000256" key="4">
    <source>
        <dbReference type="PIRSR" id="PIRSR601613-1"/>
    </source>
</evidence>
<dbReference type="Pfam" id="PF01593">
    <property type="entry name" value="Amino_oxidase"/>
    <property type="match status" value="1"/>
</dbReference>
<evidence type="ECO:0000313" key="6">
    <source>
        <dbReference type="EMBL" id="PZF77260.1"/>
    </source>
</evidence>
<proteinExistence type="inferred from homology"/>
<evidence type="ECO:0000256" key="3">
    <source>
        <dbReference type="ARBA" id="ARBA00023002"/>
    </source>
</evidence>
<dbReference type="InterPro" id="IPR036188">
    <property type="entry name" value="FAD/NAD-bd_sf"/>
</dbReference>
<comment type="similarity">
    <text evidence="2">Belongs to the flavin monoamine oxidase family.</text>
</comment>
<organism evidence="6 7">
    <name type="scientific">Aestuariivirga litoralis</name>
    <dbReference type="NCBI Taxonomy" id="2650924"/>
    <lineage>
        <taxon>Bacteria</taxon>
        <taxon>Pseudomonadati</taxon>
        <taxon>Pseudomonadota</taxon>
        <taxon>Alphaproteobacteria</taxon>
        <taxon>Hyphomicrobiales</taxon>
        <taxon>Aestuariivirgaceae</taxon>
        <taxon>Aestuariivirga</taxon>
    </lineage>
</organism>